<dbReference type="Proteomes" id="UP000298663">
    <property type="component" value="Unassembled WGS sequence"/>
</dbReference>
<dbReference type="AlphaFoldDB" id="A0A4U5P302"/>
<comment type="caution">
    <text evidence="2">The sequence shown here is derived from an EMBL/GenBank/DDBJ whole genome shotgun (WGS) entry which is preliminary data.</text>
</comment>
<keyword evidence="1" id="KW-0812">Transmembrane</keyword>
<keyword evidence="3" id="KW-1185">Reference proteome</keyword>
<evidence type="ECO:0000256" key="1">
    <source>
        <dbReference type="SAM" id="Phobius"/>
    </source>
</evidence>
<evidence type="ECO:0000313" key="2">
    <source>
        <dbReference type="EMBL" id="TKR89874.1"/>
    </source>
</evidence>
<reference evidence="2 3" key="1">
    <citation type="journal article" date="2015" name="Genome Biol.">
        <title>Comparative genomics of Steinernema reveals deeply conserved gene regulatory networks.</title>
        <authorList>
            <person name="Dillman A.R."/>
            <person name="Macchietto M."/>
            <person name="Porter C.F."/>
            <person name="Rogers A."/>
            <person name="Williams B."/>
            <person name="Antoshechkin I."/>
            <person name="Lee M.M."/>
            <person name="Goodwin Z."/>
            <person name="Lu X."/>
            <person name="Lewis E.E."/>
            <person name="Goodrich-Blair H."/>
            <person name="Stock S.P."/>
            <person name="Adams B.J."/>
            <person name="Sternberg P.W."/>
            <person name="Mortazavi A."/>
        </authorList>
    </citation>
    <scope>NUCLEOTIDE SEQUENCE [LARGE SCALE GENOMIC DNA]</scope>
    <source>
        <strain evidence="2 3">ALL</strain>
    </source>
</reference>
<keyword evidence="1" id="KW-1133">Transmembrane helix</keyword>
<evidence type="ECO:0000313" key="3">
    <source>
        <dbReference type="Proteomes" id="UP000298663"/>
    </source>
</evidence>
<keyword evidence="1" id="KW-0472">Membrane</keyword>
<sequence>MSFEEPLNLLCNCFQVLLFYLICLTVLVSSDYVDRILSCHDIKCHLVDVICICAPCYSIPEFYSPNPSCKGHKCPKEQHCKLVNVQCMYSCSMPTSSSVRREIRLIRIRTNFSK</sequence>
<reference evidence="2 3" key="2">
    <citation type="journal article" date="2019" name="G3 (Bethesda)">
        <title>Hybrid Assembly of the Genome of the Entomopathogenic Nematode Steinernema carpocapsae Identifies the X-Chromosome.</title>
        <authorList>
            <person name="Serra L."/>
            <person name="Macchietto M."/>
            <person name="Macias-Munoz A."/>
            <person name="McGill C.J."/>
            <person name="Rodriguez I.M."/>
            <person name="Rodriguez B."/>
            <person name="Murad R."/>
            <person name="Mortazavi A."/>
        </authorList>
    </citation>
    <scope>NUCLEOTIDE SEQUENCE [LARGE SCALE GENOMIC DNA]</scope>
    <source>
        <strain evidence="2 3">ALL</strain>
    </source>
</reference>
<gene>
    <name evidence="2" type="ORF">L596_013914</name>
</gene>
<organism evidence="2 3">
    <name type="scientific">Steinernema carpocapsae</name>
    <name type="common">Entomopathogenic nematode</name>
    <dbReference type="NCBI Taxonomy" id="34508"/>
    <lineage>
        <taxon>Eukaryota</taxon>
        <taxon>Metazoa</taxon>
        <taxon>Ecdysozoa</taxon>
        <taxon>Nematoda</taxon>
        <taxon>Chromadorea</taxon>
        <taxon>Rhabditida</taxon>
        <taxon>Tylenchina</taxon>
        <taxon>Panagrolaimomorpha</taxon>
        <taxon>Strongyloidoidea</taxon>
        <taxon>Steinernematidae</taxon>
        <taxon>Steinernema</taxon>
    </lineage>
</organism>
<name>A0A4U5P302_STECR</name>
<proteinExistence type="predicted"/>
<protein>
    <submittedName>
        <fullName evidence="2">Uncharacterized protein</fullName>
    </submittedName>
</protein>
<accession>A0A4U5P302</accession>
<dbReference type="EMBL" id="AZBU02000003">
    <property type="protein sequence ID" value="TKR89874.1"/>
    <property type="molecule type" value="Genomic_DNA"/>
</dbReference>
<feature type="transmembrane region" description="Helical" evidence="1">
    <location>
        <begin position="6"/>
        <end position="28"/>
    </location>
</feature>